<keyword evidence="3" id="KW-1185">Reference proteome</keyword>
<dbReference type="KEGG" id="mpul:BLA55_03970"/>
<evidence type="ECO:0000313" key="1">
    <source>
        <dbReference type="EMBL" id="APJ38760.1"/>
    </source>
</evidence>
<dbReference type="Gene3D" id="2.40.50.90">
    <property type="match status" value="1"/>
</dbReference>
<dbReference type="Proteomes" id="UP000184322">
    <property type="component" value="Chromosome"/>
</dbReference>
<name>A0A1L4FT26_9BACT</name>
<evidence type="ECO:0008006" key="4">
    <source>
        <dbReference type="Google" id="ProtNLM"/>
    </source>
</evidence>
<dbReference type="EMBL" id="CP017813">
    <property type="protein sequence ID" value="APJ38760.1"/>
    <property type="molecule type" value="Genomic_DNA"/>
</dbReference>
<evidence type="ECO:0000313" key="3">
    <source>
        <dbReference type="Proteomes" id="UP000184322"/>
    </source>
</evidence>
<dbReference type="OrthoDB" id="395390at2"/>
<dbReference type="EMBL" id="CP017813">
    <property type="protein sequence ID" value="APJ38787.1"/>
    <property type="molecule type" value="Genomic_DNA"/>
</dbReference>
<gene>
    <name evidence="1" type="ORF">BLA55_03815</name>
    <name evidence="2" type="ORF">BLA55_03970</name>
</gene>
<sequence length="232" mass="26828">MLNKQKIDEAKKAGDQKQVTVEEANLEILKNKLKINRIERTLSELDTEFAKSVLKVGKKVKLIADNWATRSYDRYVTHILYQDETSGQWKLYALELLKNGYTLPIINDTTVVAYNTYKKNEENEPNPSFELLATPYIANAYNYGFINQKGFYSPETVNKVNNILKEKYGIENVLNKRIEKPDDLVVFYSEHGKSFSSAREFFMLPSNPEFGGLETRKNYYKLNGISKIKNVN</sequence>
<reference evidence="3" key="1">
    <citation type="submission" date="2016-10" db="EMBL/GenBank/DDBJ databases">
        <authorList>
            <person name="Beylefeld A."/>
            <person name="Abolnik C."/>
        </authorList>
    </citation>
    <scope>NUCLEOTIDE SEQUENCE [LARGE SCALE GENOMIC DNA]</scope>
    <source>
        <strain evidence="3">B359_6</strain>
    </source>
</reference>
<organism evidence="1 3">
    <name type="scientific">Mycoplasmopsis pullorum</name>
    <dbReference type="NCBI Taxonomy" id="48003"/>
    <lineage>
        <taxon>Bacteria</taxon>
        <taxon>Bacillati</taxon>
        <taxon>Mycoplasmatota</taxon>
        <taxon>Mycoplasmoidales</taxon>
        <taxon>Metamycoplasmataceae</taxon>
        <taxon>Mycoplasmopsis</taxon>
    </lineage>
</organism>
<dbReference type="STRING" id="48003.BLA55_03815"/>
<dbReference type="KEGG" id="mpul:BLA55_03815"/>
<protein>
    <recommendedName>
        <fullName evidence="4">TNase-like domain-containing protein</fullName>
    </recommendedName>
</protein>
<proteinExistence type="predicted"/>
<dbReference type="AlphaFoldDB" id="A0A1L4FT26"/>
<dbReference type="InterPro" id="IPR035437">
    <property type="entry name" value="SNase_OB-fold_sf"/>
</dbReference>
<accession>A0A1L4FT26</accession>
<dbReference type="RefSeq" id="WP_073372744.1">
    <property type="nucleotide sequence ID" value="NZ_CP017813.1"/>
</dbReference>
<evidence type="ECO:0000313" key="2">
    <source>
        <dbReference type="EMBL" id="APJ38787.1"/>
    </source>
</evidence>
<reference evidence="1" key="2">
    <citation type="submission" date="2016-10" db="EMBL/GenBank/DDBJ databases">
        <authorList>
            <person name="de Groot N.N."/>
        </authorList>
    </citation>
    <scope>NUCLEOTIDE SEQUENCE [LARGE SCALE GENOMIC DNA]</scope>
    <source>
        <strain evidence="1">B359_6</strain>
    </source>
</reference>